<dbReference type="STRING" id="79923.A0A419PZY5"/>
<evidence type="ECO:0000256" key="1">
    <source>
        <dbReference type="SAM" id="MobiDB-lite"/>
    </source>
</evidence>
<reference evidence="2 3" key="2">
    <citation type="journal article" date="2021" name="Genomics">
        <title>High-quality reference genome for Clonorchis sinensis.</title>
        <authorList>
            <person name="Young N.D."/>
            <person name="Stroehlein A.J."/>
            <person name="Kinkar L."/>
            <person name="Wang T."/>
            <person name="Sohn W.M."/>
            <person name="Chang B.C.H."/>
            <person name="Kaur P."/>
            <person name="Weisz D."/>
            <person name="Dudchenko O."/>
            <person name="Aiden E.L."/>
            <person name="Korhonen P.K."/>
            <person name="Gasser R.B."/>
        </authorList>
    </citation>
    <scope>NUCLEOTIDE SEQUENCE [LARGE SCALE GENOMIC DNA]</scope>
    <source>
        <strain evidence="2">Cs-k2</strain>
    </source>
</reference>
<feature type="compositionally biased region" description="Polar residues" evidence="1">
    <location>
        <begin position="272"/>
        <end position="298"/>
    </location>
</feature>
<evidence type="ECO:0000313" key="2">
    <source>
        <dbReference type="EMBL" id="KAG5441555.1"/>
    </source>
</evidence>
<feature type="compositionally biased region" description="Basic and acidic residues" evidence="1">
    <location>
        <begin position="260"/>
        <end position="271"/>
    </location>
</feature>
<feature type="compositionally biased region" description="Low complexity" evidence="1">
    <location>
        <begin position="223"/>
        <end position="232"/>
    </location>
</feature>
<evidence type="ECO:0008006" key="4">
    <source>
        <dbReference type="Google" id="ProtNLM"/>
    </source>
</evidence>
<comment type="caution">
    <text evidence="2">The sequence shown here is derived from an EMBL/GenBank/DDBJ whole genome shotgun (WGS) entry which is preliminary data.</text>
</comment>
<dbReference type="PANTHER" id="PTHR13621:SF2">
    <property type="entry name" value="PROLINE-RICH PROTEIN PRCC"/>
    <property type="match status" value="1"/>
</dbReference>
<dbReference type="Pfam" id="PF10253">
    <property type="entry name" value="PRCC"/>
    <property type="match status" value="1"/>
</dbReference>
<reference evidence="2 3" key="1">
    <citation type="journal article" date="2018" name="Biotechnol. Adv.">
        <title>Improved genomic resources and new bioinformatic workflow for the carcinogenic parasite Clonorchis sinensis: Biotechnological implications.</title>
        <authorList>
            <person name="Wang D."/>
            <person name="Korhonen P.K."/>
            <person name="Gasser R.B."/>
            <person name="Young N.D."/>
        </authorList>
    </citation>
    <scope>NUCLEOTIDE SEQUENCE [LARGE SCALE GENOMIC DNA]</scope>
    <source>
        <strain evidence="2">Cs-k2</strain>
    </source>
</reference>
<proteinExistence type="predicted"/>
<feature type="region of interest" description="Disordered" evidence="1">
    <location>
        <begin position="257"/>
        <end position="298"/>
    </location>
</feature>
<sequence>MPNHRLPKRVLVSMPNSEWRKQRVTLNPFLNLCTTTMALVNYDNSDNELSDSAEESIDDTVTETGVDKVEPEYKMRMPKSAARTANPATVVPALVTSKTKTGKVLLSVPALQELDSSSDESDNDRGAVTKQRFKKAQLGNASQRSVGLLSLLPPTRAPITRDGPKPVMMVPHQLAVKRPTPGHLIKKDQLGGAVGRTATQNGVSEDSRDSDADDNDDDETEDSTSASFFSFFQPAPESERAVAEVRAATATSIIRAMASKADEPTGSDDTRQSGFEEQTVVSSIHKQTPSRPSVQTPTSSLYRIDPAVLSELDVPKKEVPADGDEAIDDVQCWTEHTFVPGPERKRARLNQPGTRSIPVHDLLATSNQSIREVNQADLTVGADLELMKSVTADESQYRSHRASEDDDPGKLAHRKHQITWLAYQAQENEMELEKRWAEARRNKASSRSKYGF</sequence>
<feature type="compositionally biased region" description="Acidic residues" evidence="1">
    <location>
        <begin position="211"/>
        <end position="222"/>
    </location>
</feature>
<dbReference type="InParanoid" id="A0A419PZY5"/>
<dbReference type="InterPro" id="IPR018800">
    <property type="entry name" value="PRCC"/>
</dbReference>
<dbReference type="AlphaFoldDB" id="A0A419PZY5"/>
<feature type="region of interest" description="Disordered" evidence="1">
    <location>
        <begin position="178"/>
        <end position="232"/>
    </location>
</feature>
<name>A0A419PZY5_CLOSI</name>
<protein>
    <recommendedName>
        <fullName evidence="4">Proline-rich protein PRCC</fullName>
    </recommendedName>
</protein>
<dbReference type="GO" id="GO:0005634">
    <property type="term" value="C:nucleus"/>
    <property type="evidence" value="ECO:0007669"/>
    <property type="project" value="TreeGrafter"/>
</dbReference>
<dbReference type="Proteomes" id="UP000286415">
    <property type="component" value="Unassembled WGS sequence"/>
</dbReference>
<gene>
    <name evidence="2" type="ORF">CSKR_111403</name>
</gene>
<keyword evidence="3" id="KW-1185">Reference proteome</keyword>
<dbReference type="PANTHER" id="PTHR13621">
    <property type="entry name" value="PROLINE-RICH PROTEIN PRCC"/>
    <property type="match status" value="1"/>
</dbReference>
<dbReference type="OrthoDB" id="206969at2759"/>
<accession>A0A419PZY5</accession>
<feature type="region of interest" description="Disordered" evidence="1">
    <location>
        <begin position="393"/>
        <end position="412"/>
    </location>
</feature>
<dbReference type="EMBL" id="NIRI02000077">
    <property type="protein sequence ID" value="KAG5441555.1"/>
    <property type="molecule type" value="Genomic_DNA"/>
</dbReference>
<evidence type="ECO:0000313" key="3">
    <source>
        <dbReference type="Proteomes" id="UP000286415"/>
    </source>
</evidence>
<organism evidence="2 3">
    <name type="scientific">Clonorchis sinensis</name>
    <name type="common">Chinese liver fluke</name>
    <dbReference type="NCBI Taxonomy" id="79923"/>
    <lineage>
        <taxon>Eukaryota</taxon>
        <taxon>Metazoa</taxon>
        <taxon>Spiralia</taxon>
        <taxon>Lophotrochozoa</taxon>
        <taxon>Platyhelminthes</taxon>
        <taxon>Trematoda</taxon>
        <taxon>Digenea</taxon>
        <taxon>Opisthorchiida</taxon>
        <taxon>Opisthorchiata</taxon>
        <taxon>Opisthorchiidae</taxon>
        <taxon>Clonorchis</taxon>
    </lineage>
</organism>